<dbReference type="NCBIfam" id="NF001756">
    <property type="entry name" value="PRK00484.1"/>
    <property type="match status" value="1"/>
</dbReference>
<dbReference type="Gene3D" id="3.30.930.10">
    <property type="entry name" value="Bira Bifunctional Protein, Domain 2"/>
    <property type="match status" value="1"/>
</dbReference>
<dbReference type="InterPro" id="IPR004364">
    <property type="entry name" value="Aa-tRNA-synt_II"/>
</dbReference>
<keyword evidence="5 13" id="KW-0436">Ligase</keyword>
<evidence type="ECO:0000256" key="4">
    <source>
        <dbReference type="ARBA" id="ARBA00022490"/>
    </source>
</evidence>
<dbReference type="PROSITE" id="PS50862">
    <property type="entry name" value="AA_TRNA_LIGASE_II"/>
    <property type="match status" value="1"/>
</dbReference>
<evidence type="ECO:0000259" key="16">
    <source>
        <dbReference type="PROSITE" id="PS50862"/>
    </source>
</evidence>
<accession>A0A1F4T9F0</accession>
<dbReference type="GO" id="GO:0000049">
    <property type="term" value="F:tRNA binding"/>
    <property type="evidence" value="ECO:0007669"/>
    <property type="project" value="TreeGrafter"/>
</dbReference>
<feature type="compositionally biased region" description="Basic and acidic residues" evidence="15">
    <location>
        <begin position="494"/>
        <end position="510"/>
    </location>
</feature>
<keyword evidence="7 13" id="KW-0547">Nucleotide-binding</keyword>
<dbReference type="FunFam" id="2.40.50.140:FF:000024">
    <property type="entry name" value="Lysine--tRNA ligase"/>
    <property type="match status" value="1"/>
</dbReference>
<keyword evidence="6 13" id="KW-0479">Metal-binding</keyword>
<reference evidence="17 18" key="1">
    <citation type="journal article" date="2016" name="Nat. Commun.">
        <title>Thousands of microbial genomes shed light on interconnected biogeochemical processes in an aquifer system.</title>
        <authorList>
            <person name="Anantharaman K."/>
            <person name="Brown C.T."/>
            <person name="Hug L.A."/>
            <person name="Sharon I."/>
            <person name="Castelle C.J."/>
            <person name="Probst A.J."/>
            <person name="Thomas B.C."/>
            <person name="Singh A."/>
            <person name="Wilkins M.J."/>
            <person name="Karaoz U."/>
            <person name="Brodie E.L."/>
            <person name="Williams K.H."/>
            <person name="Hubbard S.S."/>
            <person name="Banfield J.F."/>
        </authorList>
    </citation>
    <scope>NUCLEOTIDE SEQUENCE [LARGE SCALE GENOMIC DNA]</scope>
</reference>
<feature type="binding site" evidence="13">
    <location>
        <position position="407"/>
    </location>
    <ligand>
        <name>Mg(2+)</name>
        <dbReference type="ChEBI" id="CHEBI:18420"/>
        <label>2</label>
    </ligand>
</feature>
<keyword evidence="10 13" id="KW-0648">Protein biosynthesis</keyword>
<keyword evidence="8 13" id="KW-0067">ATP-binding</keyword>
<dbReference type="SUPFAM" id="SSF55681">
    <property type="entry name" value="Class II aaRS and biotin synthetases"/>
    <property type="match status" value="1"/>
</dbReference>
<dbReference type="InterPro" id="IPR002313">
    <property type="entry name" value="Lys-tRNA-ligase_II"/>
</dbReference>
<evidence type="ECO:0000256" key="3">
    <source>
        <dbReference type="ARBA" id="ARBA00011738"/>
    </source>
</evidence>
<evidence type="ECO:0000256" key="14">
    <source>
        <dbReference type="RuleBase" id="RU000336"/>
    </source>
</evidence>
<evidence type="ECO:0000313" key="18">
    <source>
        <dbReference type="Proteomes" id="UP000178602"/>
    </source>
</evidence>
<comment type="cofactor">
    <cofactor evidence="13 14">
        <name>Mg(2+)</name>
        <dbReference type="ChEBI" id="CHEBI:18420"/>
    </cofactor>
    <text evidence="13 14">Binds 3 Mg(2+) ions per subunit.</text>
</comment>
<dbReference type="GO" id="GO:0006430">
    <property type="term" value="P:lysyl-tRNA aminoacylation"/>
    <property type="evidence" value="ECO:0007669"/>
    <property type="project" value="UniProtKB-UniRule"/>
</dbReference>
<dbReference type="PANTHER" id="PTHR42918:SF15">
    <property type="entry name" value="LYSINE--TRNA LIGASE, CHLOROPLASTIC_MITOCHONDRIAL"/>
    <property type="match status" value="1"/>
</dbReference>
<evidence type="ECO:0000256" key="5">
    <source>
        <dbReference type="ARBA" id="ARBA00022598"/>
    </source>
</evidence>
<keyword evidence="9 13" id="KW-0460">Magnesium</keyword>
<dbReference type="Gene3D" id="2.40.50.140">
    <property type="entry name" value="Nucleic acid-binding proteins"/>
    <property type="match status" value="1"/>
</dbReference>
<evidence type="ECO:0000256" key="15">
    <source>
        <dbReference type="SAM" id="MobiDB-lite"/>
    </source>
</evidence>
<comment type="caution">
    <text evidence="17">The sequence shown here is derived from an EMBL/GenBank/DDBJ whole genome shotgun (WGS) entry which is preliminary data.</text>
</comment>
<comment type="catalytic activity">
    <reaction evidence="12 13 14">
        <text>tRNA(Lys) + L-lysine + ATP = L-lysyl-tRNA(Lys) + AMP + diphosphate</text>
        <dbReference type="Rhea" id="RHEA:20792"/>
        <dbReference type="Rhea" id="RHEA-COMP:9696"/>
        <dbReference type="Rhea" id="RHEA-COMP:9697"/>
        <dbReference type="ChEBI" id="CHEBI:30616"/>
        <dbReference type="ChEBI" id="CHEBI:32551"/>
        <dbReference type="ChEBI" id="CHEBI:33019"/>
        <dbReference type="ChEBI" id="CHEBI:78442"/>
        <dbReference type="ChEBI" id="CHEBI:78529"/>
        <dbReference type="ChEBI" id="CHEBI:456215"/>
        <dbReference type="EC" id="6.1.1.6"/>
    </reaction>
</comment>
<dbReference type="InterPro" id="IPR045864">
    <property type="entry name" value="aa-tRNA-synth_II/BPL/LPL"/>
</dbReference>
<comment type="similarity">
    <text evidence="2 13">Belongs to the class-II aminoacyl-tRNA synthetase family.</text>
</comment>
<proteinExistence type="inferred from homology"/>
<dbReference type="GO" id="GO:0005829">
    <property type="term" value="C:cytosol"/>
    <property type="evidence" value="ECO:0007669"/>
    <property type="project" value="TreeGrafter"/>
</dbReference>
<dbReference type="EC" id="6.1.1.6" evidence="13"/>
<sequence length="510" mass="58388">MSEELSDLLKVRREKLQNIRDKGVNPYPYKFTATAHSNQVLENFNQLAEGQESAETVAIAGRIMTKRGHGKASFATIQDEFGRIQIYAKLDVIGESQYELWQNLDMGDYIGVTGHVFRTKTNEITVRVEKLEILSKSLLPLPEKWHGLQDKEIRYRERYLDLMVNPEVKEVFVKRSKIVSFIRRFLEEKGFLEVETPVLHVLQGGAAARPFETFHDALSMPLFMRIAPELYLKRLLVGGFEKVFEMGRVFRNEGMSFKHNPEYTMIEIYQAYVDYHDIMQLTEDLIVHAAKEVLGTVELEFRGEKINLTPPWKKITLEDALKENGIDIIGKTDDQIRTLGKEKGIEGAKELGIGKIINELYDKFVEPNLRQPTFIIDHPLETSPLAKKHRSKAGKVERFELIMAGMELANAFSELNDPIDQMQRFQKQADLKAAGDEEAESMDEDFLRALEYGMPPAGGLGIGIDRLVMLLTNSPSIRDVIFFPHMRPLAKTQPKPEEMDTLKKDQNESK</sequence>
<dbReference type="CDD" id="cd00775">
    <property type="entry name" value="LysRS_core"/>
    <property type="match status" value="1"/>
</dbReference>
<feature type="binding site" evidence="13">
    <location>
        <position position="400"/>
    </location>
    <ligand>
        <name>Mg(2+)</name>
        <dbReference type="ChEBI" id="CHEBI:18420"/>
        <label>1</label>
    </ligand>
</feature>
<keyword evidence="4 13" id="KW-0963">Cytoplasm</keyword>
<evidence type="ECO:0000256" key="6">
    <source>
        <dbReference type="ARBA" id="ARBA00022723"/>
    </source>
</evidence>
<dbReference type="Proteomes" id="UP000178602">
    <property type="component" value="Unassembled WGS sequence"/>
</dbReference>
<dbReference type="HAMAP" id="MF_00252">
    <property type="entry name" value="Lys_tRNA_synth_class2"/>
    <property type="match status" value="1"/>
</dbReference>
<dbReference type="InterPro" id="IPR012340">
    <property type="entry name" value="NA-bd_OB-fold"/>
</dbReference>
<feature type="domain" description="Aminoacyl-transfer RNA synthetases class-II family profile" evidence="16">
    <location>
        <begin position="175"/>
        <end position="488"/>
    </location>
</feature>
<evidence type="ECO:0000256" key="9">
    <source>
        <dbReference type="ARBA" id="ARBA00022842"/>
    </source>
</evidence>
<comment type="subcellular location">
    <subcellularLocation>
        <location evidence="1 13">Cytoplasm</location>
    </subcellularLocation>
</comment>
<evidence type="ECO:0000313" key="17">
    <source>
        <dbReference type="EMBL" id="OGC28663.1"/>
    </source>
</evidence>
<gene>
    <name evidence="13" type="primary">lysS</name>
    <name evidence="17" type="ORF">A3K49_06880</name>
</gene>
<dbReference type="GO" id="GO:0004824">
    <property type="term" value="F:lysine-tRNA ligase activity"/>
    <property type="evidence" value="ECO:0007669"/>
    <property type="project" value="UniProtKB-UniRule"/>
</dbReference>
<evidence type="ECO:0000256" key="2">
    <source>
        <dbReference type="ARBA" id="ARBA00008226"/>
    </source>
</evidence>
<protein>
    <recommendedName>
        <fullName evidence="13">Lysine--tRNA ligase</fullName>
        <ecNumber evidence="13">6.1.1.6</ecNumber>
    </recommendedName>
    <alternativeName>
        <fullName evidence="13">Lysyl-tRNA synthetase</fullName>
        <shortName evidence="13">LysRS</shortName>
    </alternativeName>
</protein>
<dbReference type="Pfam" id="PF01336">
    <property type="entry name" value="tRNA_anti-codon"/>
    <property type="match status" value="1"/>
</dbReference>
<dbReference type="InterPro" id="IPR004365">
    <property type="entry name" value="NA-bd_OB_tRNA"/>
</dbReference>
<dbReference type="PRINTS" id="PR00982">
    <property type="entry name" value="TRNASYNTHLYS"/>
</dbReference>
<comment type="subunit">
    <text evidence="3 13">Homodimer.</text>
</comment>
<dbReference type="NCBIfam" id="TIGR00499">
    <property type="entry name" value="lysS_bact"/>
    <property type="match status" value="1"/>
</dbReference>
<dbReference type="InterPro" id="IPR034762">
    <property type="entry name" value="Lys-tRNA-ligase_II_bac/euk"/>
</dbReference>
<evidence type="ECO:0000256" key="11">
    <source>
        <dbReference type="ARBA" id="ARBA00023146"/>
    </source>
</evidence>
<dbReference type="GO" id="GO:0005524">
    <property type="term" value="F:ATP binding"/>
    <property type="evidence" value="ECO:0007669"/>
    <property type="project" value="UniProtKB-UniRule"/>
</dbReference>
<dbReference type="InterPro" id="IPR006195">
    <property type="entry name" value="aa-tRNA-synth_II"/>
</dbReference>
<dbReference type="AlphaFoldDB" id="A0A1F4T9F0"/>
<evidence type="ECO:0000256" key="10">
    <source>
        <dbReference type="ARBA" id="ARBA00022917"/>
    </source>
</evidence>
<dbReference type="PIRSF" id="PIRSF039101">
    <property type="entry name" value="LysRS2"/>
    <property type="match status" value="1"/>
</dbReference>
<dbReference type="PANTHER" id="PTHR42918">
    <property type="entry name" value="LYSYL-TRNA SYNTHETASE"/>
    <property type="match status" value="1"/>
</dbReference>
<name>A0A1F4T9F0_UNCSA</name>
<dbReference type="SUPFAM" id="SSF50249">
    <property type="entry name" value="Nucleic acid-binding proteins"/>
    <property type="match status" value="1"/>
</dbReference>
<dbReference type="CDD" id="cd04322">
    <property type="entry name" value="LysRS_N"/>
    <property type="match status" value="1"/>
</dbReference>
<dbReference type="GO" id="GO:0000287">
    <property type="term" value="F:magnesium ion binding"/>
    <property type="evidence" value="ECO:0007669"/>
    <property type="project" value="UniProtKB-UniRule"/>
</dbReference>
<evidence type="ECO:0000256" key="1">
    <source>
        <dbReference type="ARBA" id="ARBA00004496"/>
    </source>
</evidence>
<organism evidence="17 18">
    <name type="scientific">candidate division WOR-1 bacterium RIFOXYC12_FULL_54_18</name>
    <dbReference type="NCBI Taxonomy" id="1802584"/>
    <lineage>
        <taxon>Bacteria</taxon>
        <taxon>Bacillati</taxon>
        <taxon>Saganbacteria</taxon>
    </lineage>
</organism>
<feature type="binding site" evidence="13">
    <location>
        <position position="407"/>
    </location>
    <ligand>
        <name>Mg(2+)</name>
        <dbReference type="ChEBI" id="CHEBI:18420"/>
        <label>1</label>
    </ligand>
</feature>
<dbReference type="InterPro" id="IPR018149">
    <property type="entry name" value="Lys-tRNA-synth_II_C"/>
</dbReference>
<dbReference type="InterPro" id="IPR044136">
    <property type="entry name" value="Lys-tRNA-ligase_II_N"/>
</dbReference>
<evidence type="ECO:0000256" key="13">
    <source>
        <dbReference type="HAMAP-Rule" id="MF_00252"/>
    </source>
</evidence>
<evidence type="ECO:0000256" key="8">
    <source>
        <dbReference type="ARBA" id="ARBA00022840"/>
    </source>
</evidence>
<keyword evidence="11 13" id="KW-0030">Aminoacyl-tRNA synthetase</keyword>
<feature type="region of interest" description="Disordered" evidence="15">
    <location>
        <begin position="491"/>
        <end position="510"/>
    </location>
</feature>
<dbReference type="Pfam" id="PF00152">
    <property type="entry name" value="tRNA-synt_2"/>
    <property type="match status" value="1"/>
</dbReference>
<dbReference type="EMBL" id="MEUG01000001">
    <property type="protein sequence ID" value="OGC28663.1"/>
    <property type="molecule type" value="Genomic_DNA"/>
</dbReference>
<evidence type="ECO:0000256" key="12">
    <source>
        <dbReference type="ARBA" id="ARBA00048573"/>
    </source>
</evidence>
<evidence type="ECO:0000256" key="7">
    <source>
        <dbReference type="ARBA" id="ARBA00022741"/>
    </source>
</evidence>